<dbReference type="Proteomes" id="UP000271624">
    <property type="component" value="Unassembled WGS sequence"/>
</dbReference>
<evidence type="ECO:0000256" key="7">
    <source>
        <dbReference type="ARBA" id="ARBA00023136"/>
    </source>
</evidence>
<evidence type="ECO:0000256" key="1">
    <source>
        <dbReference type="ARBA" id="ARBA00004651"/>
    </source>
</evidence>
<organism evidence="10 11">
    <name type="scientific">Dulcicalothrix desertica PCC 7102</name>
    <dbReference type="NCBI Taxonomy" id="232991"/>
    <lineage>
        <taxon>Bacteria</taxon>
        <taxon>Bacillati</taxon>
        <taxon>Cyanobacteriota</taxon>
        <taxon>Cyanophyceae</taxon>
        <taxon>Nostocales</taxon>
        <taxon>Calotrichaceae</taxon>
        <taxon>Dulcicalothrix</taxon>
    </lineage>
</organism>
<dbReference type="PANTHER" id="PTHR33908">
    <property type="entry name" value="MANNOSYLTRANSFERASE YKCB-RELATED"/>
    <property type="match status" value="1"/>
</dbReference>
<dbReference type="PANTHER" id="PTHR33908:SF11">
    <property type="entry name" value="MEMBRANE PROTEIN"/>
    <property type="match status" value="1"/>
</dbReference>
<keyword evidence="11" id="KW-1185">Reference proteome</keyword>
<feature type="transmembrane region" description="Helical" evidence="8">
    <location>
        <begin position="146"/>
        <end position="166"/>
    </location>
</feature>
<comment type="caution">
    <text evidence="10">The sequence shown here is derived from an EMBL/GenBank/DDBJ whole genome shotgun (WGS) entry which is preliminary data.</text>
</comment>
<dbReference type="GO" id="GO:0005886">
    <property type="term" value="C:plasma membrane"/>
    <property type="evidence" value="ECO:0007669"/>
    <property type="project" value="UniProtKB-SubCell"/>
</dbReference>
<proteinExistence type="predicted"/>
<keyword evidence="5 8" id="KW-0812">Transmembrane</keyword>
<accession>A0A433VAB8</accession>
<feature type="transmembrane region" description="Helical" evidence="8">
    <location>
        <begin position="68"/>
        <end position="90"/>
    </location>
</feature>
<feature type="transmembrane region" description="Helical" evidence="8">
    <location>
        <begin position="325"/>
        <end position="343"/>
    </location>
</feature>
<keyword evidence="7 8" id="KW-0472">Membrane</keyword>
<dbReference type="Gene3D" id="1.25.40.10">
    <property type="entry name" value="Tetratricopeptide repeat domain"/>
    <property type="match status" value="1"/>
</dbReference>
<dbReference type="SUPFAM" id="SSF48452">
    <property type="entry name" value="TPR-like"/>
    <property type="match status" value="1"/>
</dbReference>
<dbReference type="EMBL" id="RSCL01000014">
    <property type="protein sequence ID" value="RUT03013.1"/>
    <property type="molecule type" value="Genomic_DNA"/>
</dbReference>
<sequence>MIKRFVIPRNALILVIIWGLGAICDRVWLSLDTSIPGWDQCEYLTGTLNYLRALQNIDLDNSEWWQSFWLLSSKIPPLTYIITGFTQIIFGAGQDQAMLVMLLFSAVLIVSVYSLGKVLFDATIGLWAAALCQLLPGLYRLRLQFLLDYPVAAAVTFCFFCLTWWNHPSKSEKVTILSLAKSWCKVVLFGASLGFALLIKQTTLLFLIVPIIWIAIGALRKHQWRKLIELAGGIWVSSLIFAGWYRTNWLIILTAGKRATIDSAIAEGDPPLNTLQAWIFYWQQLPYQISLPLLLVPIFCLLLYWARFAEKSIKDSERQKIGYSLRWLSIFIVAGYLLTSLNVNKDERYIVPYLPVLSILLAYGLTRTQSILGKRIRWGTLGLAVLLMLCNLFPVGSTEVLITILSPNGKYRPDSQHPLPHKEVIAEIIRSEPYLRSTLGVLPSTSKINQHNLNYYGALAKFQVYGRQVGVRKRQIEQDTRSLTWFITKTGEQGSVPSSQKDIVQAVETSPDFELHSQWQLSDGSLRLYHRKSPSVEVISRPLEYSSLDIYREKSVAPVPVTLTNVTLPKTAPAGVSIPVTYKWSGSWDEFKNGLVLLTWHKQDKTINTNTSFSHDHALGMGNLYTAVKKPEGTFQVIERTAMLPPAGIEPGNYVLQATFLNRISGETYPIYTPGINFNIDPNSQSTQTPELDLVTQLNNLSANLPKGIEAVEKIFAEVARINQYDPIQDYLSQARLAAEYRLEHIGANSDLAYSVALADVLQRRVKGAISSLERVTQIDAQNPFAWAYLAFVRLYNWQPKQAEAALKPALEMNPNQREFKALAGVAALMRLNIIKAWQNLKDLVV</sequence>
<dbReference type="AlphaFoldDB" id="A0A433VAB8"/>
<evidence type="ECO:0000256" key="3">
    <source>
        <dbReference type="ARBA" id="ARBA00022676"/>
    </source>
</evidence>
<feature type="domain" description="Glycosyltransferase RgtA/B/C/D-like" evidence="9">
    <location>
        <begin position="76"/>
        <end position="241"/>
    </location>
</feature>
<feature type="transmembrane region" description="Helical" evidence="8">
    <location>
        <begin position="227"/>
        <end position="245"/>
    </location>
</feature>
<keyword evidence="3" id="KW-0328">Glycosyltransferase</keyword>
<dbReference type="InterPro" id="IPR011990">
    <property type="entry name" value="TPR-like_helical_dom_sf"/>
</dbReference>
<evidence type="ECO:0000259" key="9">
    <source>
        <dbReference type="Pfam" id="PF13231"/>
    </source>
</evidence>
<evidence type="ECO:0000256" key="2">
    <source>
        <dbReference type="ARBA" id="ARBA00022475"/>
    </source>
</evidence>
<evidence type="ECO:0000256" key="8">
    <source>
        <dbReference type="SAM" id="Phobius"/>
    </source>
</evidence>
<feature type="transmembrane region" description="Helical" evidence="8">
    <location>
        <begin position="122"/>
        <end position="139"/>
    </location>
</feature>
<feature type="transmembrane region" description="Helical" evidence="8">
    <location>
        <begin position="186"/>
        <end position="215"/>
    </location>
</feature>
<dbReference type="RefSeq" id="WP_127083626.1">
    <property type="nucleotide sequence ID" value="NZ_RSCL01000014.1"/>
</dbReference>
<evidence type="ECO:0000313" key="10">
    <source>
        <dbReference type="EMBL" id="RUT03013.1"/>
    </source>
</evidence>
<feature type="transmembrane region" description="Helical" evidence="8">
    <location>
        <begin position="12"/>
        <end position="29"/>
    </location>
</feature>
<feature type="transmembrane region" description="Helical" evidence="8">
    <location>
        <begin position="349"/>
        <end position="366"/>
    </location>
</feature>
<keyword evidence="4 10" id="KW-0808">Transferase</keyword>
<keyword evidence="6 8" id="KW-1133">Transmembrane helix</keyword>
<gene>
    <name evidence="10" type="primary">arnT</name>
    <name evidence="10" type="ORF">DSM106972_053210</name>
</gene>
<name>A0A433VAB8_9CYAN</name>
<evidence type="ECO:0000256" key="4">
    <source>
        <dbReference type="ARBA" id="ARBA00022679"/>
    </source>
</evidence>
<dbReference type="OrthoDB" id="437910at2"/>
<reference evidence="10" key="2">
    <citation type="journal article" date="2019" name="Genome Biol. Evol.">
        <title>Day and night: Metabolic profiles and evolutionary relationships of six axenic non-marine cyanobacteria.</title>
        <authorList>
            <person name="Will S.E."/>
            <person name="Henke P."/>
            <person name="Boedeker C."/>
            <person name="Huang S."/>
            <person name="Brinkmann H."/>
            <person name="Rohde M."/>
            <person name="Jarek M."/>
            <person name="Friedl T."/>
            <person name="Seufert S."/>
            <person name="Schumacher M."/>
            <person name="Overmann J."/>
            <person name="Neumann-Schaal M."/>
            <person name="Petersen J."/>
        </authorList>
    </citation>
    <scope>NUCLEOTIDE SEQUENCE [LARGE SCALE GENOMIC DNA]</scope>
    <source>
        <strain evidence="10">PCC 7102</strain>
    </source>
</reference>
<dbReference type="InterPro" id="IPR050297">
    <property type="entry name" value="LipidA_mod_glycosyltrf_83"/>
</dbReference>
<reference evidence="10" key="1">
    <citation type="submission" date="2018-12" db="EMBL/GenBank/DDBJ databases">
        <authorList>
            <person name="Will S."/>
            <person name="Neumann-Schaal M."/>
            <person name="Henke P."/>
        </authorList>
    </citation>
    <scope>NUCLEOTIDE SEQUENCE</scope>
    <source>
        <strain evidence="10">PCC 7102</strain>
    </source>
</reference>
<dbReference type="GO" id="GO:0009103">
    <property type="term" value="P:lipopolysaccharide biosynthetic process"/>
    <property type="evidence" value="ECO:0007669"/>
    <property type="project" value="UniProtKB-ARBA"/>
</dbReference>
<dbReference type="GO" id="GO:0016763">
    <property type="term" value="F:pentosyltransferase activity"/>
    <property type="evidence" value="ECO:0007669"/>
    <property type="project" value="TreeGrafter"/>
</dbReference>
<feature type="transmembrane region" description="Helical" evidence="8">
    <location>
        <begin position="285"/>
        <end position="305"/>
    </location>
</feature>
<feature type="transmembrane region" description="Helical" evidence="8">
    <location>
        <begin position="97"/>
        <end position="116"/>
    </location>
</feature>
<evidence type="ECO:0000313" key="11">
    <source>
        <dbReference type="Proteomes" id="UP000271624"/>
    </source>
</evidence>
<evidence type="ECO:0000256" key="6">
    <source>
        <dbReference type="ARBA" id="ARBA00022989"/>
    </source>
</evidence>
<dbReference type="InterPro" id="IPR038731">
    <property type="entry name" value="RgtA/B/C-like"/>
</dbReference>
<comment type="subcellular location">
    <subcellularLocation>
        <location evidence="1">Cell membrane</location>
        <topology evidence="1">Multi-pass membrane protein</topology>
    </subcellularLocation>
</comment>
<protein>
    <submittedName>
        <fullName evidence="10">Glycosyl transferase</fullName>
    </submittedName>
</protein>
<evidence type="ECO:0000256" key="5">
    <source>
        <dbReference type="ARBA" id="ARBA00022692"/>
    </source>
</evidence>
<keyword evidence="2" id="KW-1003">Cell membrane</keyword>
<dbReference type="Pfam" id="PF13231">
    <property type="entry name" value="PMT_2"/>
    <property type="match status" value="1"/>
</dbReference>
<feature type="transmembrane region" description="Helical" evidence="8">
    <location>
        <begin position="378"/>
        <end position="396"/>
    </location>
</feature>